<sequence length="279" mass="30908">MAAPVTRDGWSYAGDFYVEASVQNRHRRATISELKAKIDSSSEGAKESKDHPAHWYEAQLLHYGLPPSKTKGTAKMRLFEAVNKANLAVPSHTTKLETELKKEWTKKEREAKLALKKQAESMSTSSATKTTTKDGAKRKANDDQVQQAAPASDDDDEPLPPLGLLNGKYHIRWSGGGDGRLDDSNPLDSSIILTLDGSALWVAFEISPVSGILRLDHRPYQPSRSRCFDFDWRGEDTRGGGHDRTDDGSFLKFSGGGDISGELRFYDMVIEFDGYRLDG</sequence>
<evidence type="ECO:0000313" key="3">
    <source>
        <dbReference type="Proteomes" id="UP001174934"/>
    </source>
</evidence>
<organism evidence="2 3">
    <name type="scientific">Bombardia bombarda</name>
    <dbReference type="NCBI Taxonomy" id="252184"/>
    <lineage>
        <taxon>Eukaryota</taxon>
        <taxon>Fungi</taxon>
        <taxon>Dikarya</taxon>
        <taxon>Ascomycota</taxon>
        <taxon>Pezizomycotina</taxon>
        <taxon>Sordariomycetes</taxon>
        <taxon>Sordariomycetidae</taxon>
        <taxon>Sordariales</taxon>
        <taxon>Lasiosphaeriaceae</taxon>
        <taxon>Bombardia</taxon>
    </lineage>
</organism>
<evidence type="ECO:0000313" key="2">
    <source>
        <dbReference type="EMBL" id="KAK0615004.1"/>
    </source>
</evidence>
<dbReference type="Proteomes" id="UP001174934">
    <property type="component" value="Unassembled WGS sequence"/>
</dbReference>
<feature type="compositionally biased region" description="Low complexity" evidence="1">
    <location>
        <begin position="120"/>
        <end position="130"/>
    </location>
</feature>
<keyword evidence="3" id="KW-1185">Reference proteome</keyword>
<gene>
    <name evidence="2" type="ORF">B0T17DRAFT_510820</name>
</gene>
<comment type="caution">
    <text evidence="2">The sequence shown here is derived from an EMBL/GenBank/DDBJ whole genome shotgun (WGS) entry which is preliminary data.</text>
</comment>
<accession>A0AA40BVB6</accession>
<evidence type="ECO:0000256" key="1">
    <source>
        <dbReference type="SAM" id="MobiDB-lite"/>
    </source>
</evidence>
<reference evidence="2" key="1">
    <citation type="submission" date="2023-06" db="EMBL/GenBank/DDBJ databases">
        <title>Genome-scale phylogeny and comparative genomics of the fungal order Sordariales.</title>
        <authorList>
            <consortium name="Lawrence Berkeley National Laboratory"/>
            <person name="Hensen N."/>
            <person name="Bonometti L."/>
            <person name="Westerberg I."/>
            <person name="Brannstrom I.O."/>
            <person name="Guillou S."/>
            <person name="Cros-Aarteil S."/>
            <person name="Calhoun S."/>
            <person name="Haridas S."/>
            <person name="Kuo A."/>
            <person name="Mondo S."/>
            <person name="Pangilinan J."/>
            <person name="Riley R."/>
            <person name="LaButti K."/>
            <person name="Andreopoulos B."/>
            <person name="Lipzen A."/>
            <person name="Chen C."/>
            <person name="Yanf M."/>
            <person name="Daum C."/>
            <person name="Ng V."/>
            <person name="Clum A."/>
            <person name="Steindorff A."/>
            <person name="Ohm R."/>
            <person name="Martin F."/>
            <person name="Silar P."/>
            <person name="Natvig D."/>
            <person name="Lalanne C."/>
            <person name="Gautier V."/>
            <person name="Ament-velasquez S.L."/>
            <person name="Kruys A."/>
            <person name="Hutchinson M.I."/>
            <person name="Powell A.J."/>
            <person name="Barry K."/>
            <person name="Miller A.N."/>
            <person name="Grigoriev I.V."/>
            <person name="Debuchy R."/>
            <person name="Gladieux P."/>
            <person name="Thoren M.H."/>
            <person name="Johannesson H."/>
        </authorList>
    </citation>
    <scope>NUCLEOTIDE SEQUENCE</scope>
    <source>
        <strain evidence="2">SMH3391-2</strain>
    </source>
</reference>
<dbReference type="AlphaFoldDB" id="A0AA40BVB6"/>
<protein>
    <submittedName>
        <fullName evidence="2">Uncharacterized protein</fullName>
    </submittedName>
</protein>
<feature type="compositionally biased region" description="Basic and acidic residues" evidence="1">
    <location>
        <begin position="131"/>
        <end position="142"/>
    </location>
</feature>
<feature type="region of interest" description="Disordered" evidence="1">
    <location>
        <begin position="112"/>
        <end position="161"/>
    </location>
</feature>
<dbReference type="EMBL" id="JAULSR010000007">
    <property type="protein sequence ID" value="KAK0615004.1"/>
    <property type="molecule type" value="Genomic_DNA"/>
</dbReference>
<proteinExistence type="predicted"/>
<name>A0AA40BVB6_9PEZI</name>